<name>L8HD36_ACACF</name>
<feature type="region of interest" description="Disordered" evidence="1">
    <location>
        <begin position="1"/>
        <end position="70"/>
    </location>
</feature>
<dbReference type="AlphaFoldDB" id="L8HD36"/>
<evidence type="ECO:0000313" key="2">
    <source>
        <dbReference type="EMBL" id="ELR23459.1"/>
    </source>
</evidence>
<sequence length="119" mass="12928">MIMGSGKWGESKNSTMSGATYASTPLFPAPVARPTNTRPHTSHTTGPRARRIRTRTRRASKTTRTTAASTTKTFRGSRVFLQVFCTSSIASPRPCPYFVAEGAAAQTARDHLPSSLIER</sequence>
<feature type="compositionally biased region" description="Basic residues" evidence="1">
    <location>
        <begin position="48"/>
        <end position="61"/>
    </location>
</feature>
<dbReference type="GeneID" id="14924436"/>
<evidence type="ECO:0000313" key="3">
    <source>
        <dbReference type="Proteomes" id="UP000011083"/>
    </source>
</evidence>
<dbReference type="VEuPathDB" id="AmoebaDB:ACA1_070770"/>
<dbReference type="RefSeq" id="XP_004352987.1">
    <property type="nucleotide sequence ID" value="XM_004352935.1"/>
</dbReference>
<keyword evidence="3" id="KW-1185">Reference proteome</keyword>
<dbReference type="EMBL" id="KB007857">
    <property type="protein sequence ID" value="ELR23459.1"/>
    <property type="molecule type" value="Genomic_DNA"/>
</dbReference>
<proteinExistence type="predicted"/>
<feature type="compositionally biased region" description="Polar residues" evidence="1">
    <location>
        <begin position="11"/>
        <end position="23"/>
    </location>
</feature>
<organism evidence="2 3">
    <name type="scientific">Acanthamoeba castellanii (strain ATCC 30010 / Neff)</name>
    <dbReference type="NCBI Taxonomy" id="1257118"/>
    <lineage>
        <taxon>Eukaryota</taxon>
        <taxon>Amoebozoa</taxon>
        <taxon>Discosea</taxon>
        <taxon>Longamoebia</taxon>
        <taxon>Centramoebida</taxon>
        <taxon>Acanthamoebidae</taxon>
        <taxon>Acanthamoeba</taxon>
    </lineage>
</organism>
<evidence type="ECO:0000256" key="1">
    <source>
        <dbReference type="SAM" id="MobiDB-lite"/>
    </source>
</evidence>
<dbReference type="Proteomes" id="UP000011083">
    <property type="component" value="Unassembled WGS sequence"/>
</dbReference>
<dbReference type="KEGG" id="acan:ACA1_070770"/>
<accession>L8HD36</accession>
<protein>
    <submittedName>
        <fullName evidence="2">Uncharacterized protein</fullName>
    </submittedName>
</protein>
<reference evidence="2 3" key="1">
    <citation type="journal article" date="2013" name="Genome Biol.">
        <title>Genome of Acanthamoeba castellanii highlights extensive lateral gene transfer and early evolution of tyrosine kinase signaling.</title>
        <authorList>
            <person name="Clarke M."/>
            <person name="Lohan A.J."/>
            <person name="Liu B."/>
            <person name="Lagkouvardos I."/>
            <person name="Roy S."/>
            <person name="Zafar N."/>
            <person name="Bertelli C."/>
            <person name="Schilde C."/>
            <person name="Kianianmomeni A."/>
            <person name="Burglin T.R."/>
            <person name="Frech C."/>
            <person name="Turcotte B."/>
            <person name="Kopec K.O."/>
            <person name="Synnott J.M."/>
            <person name="Choo C."/>
            <person name="Paponov I."/>
            <person name="Finkler A."/>
            <person name="Soon Heng Tan C."/>
            <person name="Hutchins A.P."/>
            <person name="Weinmeier T."/>
            <person name="Rattei T."/>
            <person name="Chu J.S."/>
            <person name="Gimenez G."/>
            <person name="Irimia M."/>
            <person name="Rigden D.J."/>
            <person name="Fitzpatrick D.A."/>
            <person name="Lorenzo-Morales J."/>
            <person name="Bateman A."/>
            <person name="Chiu C.H."/>
            <person name="Tang P."/>
            <person name="Hegemann P."/>
            <person name="Fromm H."/>
            <person name="Raoult D."/>
            <person name="Greub G."/>
            <person name="Miranda-Saavedra D."/>
            <person name="Chen N."/>
            <person name="Nash P."/>
            <person name="Ginger M.L."/>
            <person name="Horn M."/>
            <person name="Schaap P."/>
            <person name="Caler L."/>
            <person name="Loftus B."/>
        </authorList>
    </citation>
    <scope>NUCLEOTIDE SEQUENCE [LARGE SCALE GENOMIC DNA]</scope>
    <source>
        <strain evidence="2 3">Neff</strain>
    </source>
</reference>
<gene>
    <name evidence="2" type="ORF">ACA1_070770</name>
</gene>
<feature type="compositionally biased region" description="Polar residues" evidence="1">
    <location>
        <begin position="34"/>
        <end position="45"/>
    </location>
</feature>